<keyword evidence="4" id="KW-0539">Nucleus</keyword>
<feature type="domain" description="Agenet" evidence="7">
    <location>
        <begin position="1073"/>
        <end position="1129"/>
    </location>
</feature>
<dbReference type="EMBL" id="JAPFFI010000009">
    <property type="protein sequence ID" value="KAJ6382946.1"/>
    <property type="molecule type" value="Genomic_DNA"/>
</dbReference>
<comment type="subcellular location">
    <subcellularLocation>
        <location evidence="1">Nucleus</location>
    </subcellularLocation>
</comment>
<feature type="repeat" description="PPR" evidence="5">
    <location>
        <begin position="561"/>
        <end position="595"/>
    </location>
</feature>
<dbReference type="InterPro" id="IPR005491">
    <property type="entry name" value="ENT_dom"/>
</dbReference>
<feature type="compositionally biased region" description="Low complexity" evidence="6">
    <location>
        <begin position="23"/>
        <end position="40"/>
    </location>
</feature>
<feature type="repeat" description="PPR" evidence="5">
    <location>
        <begin position="282"/>
        <end position="316"/>
    </location>
</feature>
<feature type="repeat" description="PPR" evidence="5">
    <location>
        <begin position="806"/>
        <end position="840"/>
    </location>
</feature>
<dbReference type="InterPro" id="IPR008395">
    <property type="entry name" value="Agenet-like_dom"/>
</dbReference>
<dbReference type="InterPro" id="IPR014002">
    <property type="entry name" value="Agenet_dom_plant"/>
</dbReference>
<dbReference type="NCBIfam" id="TIGR00756">
    <property type="entry name" value="PPR"/>
    <property type="match status" value="16"/>
</dbReference>
<feature type="repeat" description="PPR" evidence="5">
    <location>
        <begin position="841"/>
        <end position="875"/>
    </location>
</feature>
<dbReference type="Pfam" id="PF13041">
    <property type="entry name" value="PPR_2"/>
    <property type="match status" value="6"/>
</dbReference>
<evidence type="ECO:0000256" key="2">
    <source>
        <dbReference type="ARBA" id="ARBA00007626"/>
    </source>
</evidence>
<dbReference type="Pfam" id="PF05641">
    <property type="entry name" value="Agenet"/>
    <property type="match status" value="1"/>
</dbReference>
<feature type="repeat" description="PPR" evidence="5">
    <location>
        <begin position="491"/>
        <end position="525"/>
    </location>
</feature>
<dbReference type="Pfam" id="PF03735">
    <property type="entry name" value="ENT"/>
    <property type="match status" value="1"/>
</dbReference>
<gene>
    <name evidence="9" type="ORF">OIU77_031387</name>
</gene>
<comment type="caution">
    <text evidence="9">The sequence shown here is derived from an EMBL/GenBank/DDBJ whole genome shotgun (WGS) entry which is preliminary data.</text>
</comment>
<feature type="compositionally biased region" description="Low complexity" evidence="6">
    <location>
        <begin position="80"/>
        <end position="92"/>
    </location>
</feature>
<feature type="repeat" description="PPR" evidence="5">
    <location>
        <begin position="526"/>
        <end position="560"/>
    </location>
</feature>
<dbReference type="InterPro" id="IPR011990">
    <property type="entry name" value="TPR-like_helical_dom_sf"/>
</dbReference>
<dbReference type="PANTHER" id="PTHR46128:SF77">
    <property type="entry name" value="PENTACOTRIPEPTIDE-REPEAT REGION OF PRORP DOMAIN-CONTAINING PROTEIN"/>
    <property type="match status" value="1"/>
</dbReference>
<feature type="repeat" description="PPR" evidence="5">
    <location>
        <begin position="387"/>
        <end position="421"/>
    </location>
</feature>
<comment type="similarity">
    <text evidence="2">Belongs to the PPR family. P subfamily.</text>
</comment>
<dbReference type="Proteomes" id="UP001141253">
    <property type="component" value="Chromosome 6"/>
</dbReference>
<dbReference type="PROSITE" id="PS51375">
    <property type="entry name" value="PPR"/>
    <property type="match status" value="16"/>
</dbReference>
<dbReference type="SMART" id="SM00743">
    <property type="entry name" value="Agenet"/>
    <property type="match status" value="2"/>
</dbReference>
<evidence type="ECO:0000313" key="9">
    <source>
        <dbReference type="EMBL" id="KAJ6382946.1"/>
    </source>
</evidence>
<dbReference type="SUPFAM" id="SSF158639">
    <property type="entry name" value="ENT-like"/>
    <property type="match status" value="1"/>
</dbReference>
<sequence>MRSPISSLIPHFTLRSIKSPKTLSSKPELPNNLNPETPLSQNPNPNTSFPGKSAPTSQNSTETHVINTLPNHKNDPQLAESPSNPISESSPSQLLNPITNFPEKITDIPGETAPTSQDSVLTQTQCINTLLSHQNDPQSAFSYFTWASQKRGLIRSVDALCVLLHILAKSTQTCGKARNLLDRFASDDWGPVPSVVVARLVESSRRLDFESDSRVFNYLLNSYVKTKRINDAIDCFNSLIEKDILPCLTVMNIFLSALVKNNMICQARDVYNKMVLKGVRGDCATISVMIHASMREGKLEEAEGWFREAKNKGIELDARAYSIVIEAVCKKPDSVAACGLLREMRDKGWVPHEVIFTRVIGVCMKQGKMLEAVKVKGEMLSCGKPMNVVVATTLMKGYCKQGDLDSALELFDKMNENGICPNNVTYAVIIEWCCKNGNMDRAYEIYNQMKNNDISPTVFNLNSLIRGYLKAQSPEEASKLFDEAVACGIANVFTYNSLLSWLCKEGKMSEACSIWEKMVRKGVQPSVVSYNNMIFGHCQQGDLDSANGVFVEMDEKGLKPNLITYSVLMDGYFKKGDTENAFSLYDRMRGENIVPSDFTCNIIIHGLCKAGRTSESQDRLKKLVQEGFIPTCMTYNCIIDGFVKEGSVNSALAVYTEMCKIGVSPNVFTYTNLINGFCKSNNVDLALKVMDEMKNKGIEMDVTVYSALIDGFCRKGDMVNASQLLSELQEVGLSPNRVVYSSMINGFRKLQNMEAALHLHKRMINEGIPCDLQIYTSLISGLLKEGKLLFASELYAEMLAKGIMPDLITYSVLIHGLCNEGDVENAQKILEDMDKKCMTPSVFIYNTLITGHFKEGNLQEAFRLHNEMLDKGLVPDDTTYDILVNGKVKDGNLFSRPSRSGSLQDPLLLTVARKFLQLVLSLIFSRAFAGISCYSVLDPTLQIRALSAAQSSVAEADVFSPPLKVCMGLCLPESEGSQGLSTKTANEGWPCQVKSGIGELQDIMKFKKGSRVEVLRKTDFSSGAWWCGEIISGNRQTYQVRYDGSQCWSNVDNVESVSRKAIRPCPLPADVSDDWTVGDLVEVFDDLCWKTAAVLKAIGGNHYLVRLIGASTELQVNKVNIRMRRLWLDGKWVVIGKGSGSFENEKSNKPSVWSCYQKMRSPRQHASKKRKVQARETCLAIKNTTGFQESCAMSARTSKGASPFCSSHCEAYNGKVDTMRALEKQNEGQQVISGYPSSFLKKVDAVAYPRECLEETYMHASFNNQTIGSCEMKRGTPNYAVDFCGRSLEPNDSDSDACSVGSCSVTSDSPNRLFNHVLAGNNPDADTLSSDAKSFYGHGDEEENCSLPLGEDVTARVRRLELHAYRCTLEAFYASGPLSWEQEALMTNLRPKSEACKFCFRRSKENSFSLFNELGQCLHPVLFNYARKWPDTDIIAISSLMLYSISGVPGSCAEYWMK</sequence>
<evidence type="ECO:0000313" key="10">
    <source>
        <dbReference type="Proteomes" id="UP001141253"/>
    </source>
</evidence>
<keyword evidence="3" id="KW-0677">Repeat</keyword>
<dbReference type="InterPro" id="IPR050872">
    <property type="entry name" value="PPR_P_subfamily"/>
</dbReference>
<feature type="repeat" description="PPR" evidence="5">
    <location>
        <begin position="666"/>
        <end position="700"/>
    </location>
</feature>
<evidence type="ECO:0000256" key="6">
    <source>
        <dbReference type="SAM" id="MobiDB-lite"/>
    </source>
</evidence>
<dbReference type="Gene3D" id="1.25.40.10">
    <property type="entry name" value="Tetratricopeptide repeat domain"/>
    <property type="match status" value="7"/>
</dbReference>
<evidence type="ECO:0000256" key="5">
    <source>
        <dbReference type="PROSITE-ProRule" id="PRU00708"/>
    </source>
</evidence>
<dbReference type="Pfam" id="PF01535">
    <property type="entry name" value="PPR"/>
    <property type="match status" value="5"/>
</dbReference>
<reference evidence="9" key="1">
    <citation type="submission" date="2022-10" db="EMBL/GenBank/DDBJ databases">
        <authorList>
            <person name="Hyden B.L."/>
            <person name="Feng K."/>
            <person name="Yates T."/>
            <person name="Jawdy S."/>
            <person name="Smart L.B."/>
            <person name="Muchero W."/>
        </authorList>
    </citation>
    <scope>NUCLEOTIDE SEQUENCE</scope>
    <source>
        <tissue evidence="9">Shoot tip</tissue>
    </source>
</reference>
<feature type="repeat" description="PPR" evidence="5">
    <location>
        <begin position="771"/>
        <end position="805"/>
    </location>
</feature>
<dbReference type="InterPro" id="IPR036142">
    <property type="entry name" value="ENT_dom-like_sf"/>
</dbReference>
<organism evidence="9 10">
    <name type="scientific">Salix suchowensis</name>
    <dbReference type="NCBI Taxonomy" id="1278906"/>
    <lineage>
        <taxon>Eukaryota</taxon>
        <taxon>Viridiplantae</taxon>
        <taxon>Streptophyta</taxon>
        <taxon>Embryophyta</taxon>
        <taxon>Tracheophyta</taxon>
        <taxon>Spermatophyta</taxon>
        <taxon>Magnoliopsida</taxon>
        <taxon>eudicotyledons</taxon>
        <taxon>Gunneridae</taxon>
        <taxon>Pentapetalae</taxon>
        <taxon>rosids</taxon>
        <taxon>fabids</taxon>
        <taxon>Malpighiales</taxon>
        <taxon>Salicaceae</taxon>
        <taxon>Saliceae</taxon>
        <taxon>Salix</taxon>
    </lineage>
</organism>
<evidence type="ECO:0000256" key="3">
    <source>
        <dbReference type="ARBA" id="ARBA00022737"/>
    </source>
</evidence>
<feature type="repeat" description="PPR" evidence="5">
    <location>
        <begin position="701"/>
        <end position="735"/>
    </location>
</feature>
<accession>A0ABQ9BHZ2</accession>
<proteinExistence type="inferred from homology"/>
<feature type="compositionally biased region" description="Polar residues" evidence="6">
    <location>
        <begin position="41"/>
        <end position="71"/>
    </location>
</feature>
<reference evidence="9" key="2">
    <citation type="journal article" date="2023" name="Int. J. Mol. Sci.">
        <title>De Novo Assembly and Annotation of 11 Diverse Shrub Willow (Salix) Genomes Reveals Novel Gene Organization in Sex-Linked Regions.</title>
        <authorList>
            <person name="Hyden B."/>
            <person name="Feng K."/>
            <person name="Yates T.B."/>
            <person name="Jawdy S."/>
            <person name="Cereghino C."/>
            <person name="Smart L.B."/>
            <person name="Muchero W."/>
        </authorList>
    </citation>
    <scope>NUCLEOTIDE SEQUENCE</scope>
    <source>
        <tissue evidence="9">Shoot tip</tissue>
    </source>
</reference>
<evidence type="ECO:0008006" key="11">
    <source>
        <dbReference type="Google" id="ProtNLM"/>
    </source>
</evidence>
<dbReference type="Pfam" id="PF12854">
    <property type="entry name" value="PPR_1"/>
    <property type="match status" value="1"/>
</dbReference>
<feature type="domain" description="ENT" evidence="8">
    <location>
        <begin position="1353"/>
        <end position="1447"/>
    </location>
</feature>
<dbReference type="PANTHER" id="PTHR46128">
    <property type="entry name" value="MITOCHONDRIAL GROUP I INTRON SPLICING FACTOR CCM1"/>
    <property type="match status" value="1"/>
</dbReference>
<dbReference type="Gene3D" id="1.10.1240.40">
    <property type="entry name" value="ENT domain"/>
    <property type="match status" value="1"/>
</dbReference>
<dbReference type="InterPro" id="IPR002885">
    <property type="entry name" value="PPR_rpt"/>
</dbReference>
<evidence type="ECO:0000259" key="8">
    <source>
        <dbReference type="SMART" id="SM01191"/>
    </source>
</evidence>
<feature type="repeat" description="PPR" evidence="5">
    <location>
        <begin position="212"/>
        <end position="246"/>
    </location>
</feature>
<feature type="region of interest" description="Disordered" evidence="6">
    <location>
        <begin position="1"/>
        <end position="116"/>
    </location>
</feature>
<feature type="domain" description="Agenet" evidence="7">
    <location>
        <begin position="1004"/>
        <end position="1070"/>
    </location>
</feature>
<feature type="repeat" description="PPR" evidence="5">
    <location>
        <begin position="422"/>
        <end position="456"/>
    </location>
</feature>
<keyword evidence="10" id="KW-1185">Reference proteome</keyword>
<name>A0ABQ9BHZ2_9ROSI</name>
<dbReference type="SMART" id="SM01191">
    <property type="entry name" value="ENT"/>
    <property type="match status" value="1"/>
</dbReference>
<evidence type="ECO:0000259" key="7">
    <source>
        <dbReference type="SMART" id="SM00743"/>
    </source>
</evidence>
<dbReference type="SUPFAM" id="SSF81901">
    <property type="entry name" value="HCP-like"/>
    <property type="match status" value="2"/>
</dbReference>
<evidence type="ECO:0000256" key="1">
    <source>
        <dbReference type="ARBA" id="ARBA00004123"/>
    </source>
</evidence>
<protein>
    <recommendedName>
        <fullName evidence="11">Pentatricopeptide repeat-containing protein</fullName>
    </recommendedName>
</protein>
<evidence type="ECO:0000256" key="4">
    <source>
        <dbReference type="ARBA" id="ARBA00023242"/>
    </source>
</evidence>
<feature type="repeat" description="PPR" evidence="5">
    <location>
        <begin position="736"/>
        <end position="770"/>
    </location>
</feature>
<feature type="repeat" description="PPR" evidence="5">
    <location>
        <begin position="596"/>
        <end position="630"/>
    </location>
</feature>
<feature type="repeat" description="PPR" evidence="5">
    <location>
        <begin position="317"/>
        <end position="351"/>
    </location>
</feature>
<feature type="repeat" description="PPR" evidence="5">
    <location>
        <begin position="631"/>
        <end position="665"/>
    </location>
</feature>